<dbReference type="PANTHER" id="PTHR18895:SF74">
    <property type="entry name" value="MTRF1L RELEASE FACTOR GLUTAMINE METHYLTRANSFERASE"/>
    <property type="match status" value="1"/>
</dbReference>
<dbReference type="InterPro" id="IPR025714">
    <property type="entry name" value="Methyltranfer_dom"/>
</dbReference>
<evidence type="ECO:0000256" key="4">
    <source>
        <dbReference type="HAMAP-Rule" id="MF_02126"/>
    </source>
</evidence>
<feature type="domain" description="Release factor glutamine methyltransferase N-terminal" evidence="6">
    <location>
        <begin position="13"/>
        <end position="82"/>
    </location>
</feature>
<dbReference type="Pfam" id="PF13847">
    <property type="entry name" value="Methyltransf_31"/>
    <property type="match status" value="1"/>
</dbReference>
<dbReference type="PANTHER" id="PTHR18895">
    <property type="entry name" value="HEMK METHYLTRANSFERASE"/>
    <property type="match status" value="1"/>
</dbReference>
<keyword evidence="8" id="KW-1185">Reference proteome</keyword>
<evidence type="ECO:0000256" key="2">
    <source>
        <dbReference type="ARBA" id="ARBA00022679"/>
    </source>
</evidence>
<dbReference type="GO" id="GO:0102559">
    <property type="term" value="F:peptide chain release factor N(5)-glutamine methyltransferase activity"/>
    <property type="evidence" value="ECO:0007669"/>
    <property type="project" value="UniProtKB-EC"/>
</dbReference>
<dbReference type="NCBIfam" id="TIGR03534">
    <property type="entry name" value="RF_mod_PrmC"/>
    <property type="match status" value="1"/>
</dbReference>
<sequence length="288" mass="33423">MGQKVKEWTVLSMLEWATDYFEEKNIPDPRHSIEWLLAEILNIKRLDLYLKFDRPLSPAELDELRPLVKRRADHEPLQYIIGYSDFMNARISVNPDVLIPRIETEQLVEIILEDHQEKQKELSVLDIGTGSGCIPIALKIERPSWQVSGIDISEDALDTARQNAAQNDAEINFQKGDILSPESIASPSQLHIIVSNPPYITPEEKETLEPQVRNYEPRGALFTEDMNKLYGQIIQFSQEHLSPKGVLYLELHERYAQQIQQLFDQSTWRTTLQKDYDQKERFLIARPT</sequence>
<dbReference type="Gene3D" id="3.40.50.150">
    <property type="entry name" value="Vaccinia Virus protein VP39"/>
    <property type="match status" value="1"/>
</dbReference>
<evidence type="ECO:0000259" key="5">
    <source>
        <dbReference type="Pfam" id="PF13847"/>
    </source>
</evidence>
<dbReference type="Pfam" id="PF17827">
    <property type="entry name" value="PrmC_N"/>
    <property type="match status" value="1"/>
</dbReference>
<keyword evidence="1 4" id="KW-0489">Methyltransferase</keyword>
<dbReference type="InterPro" id="IPR002052">
    <property type="entry name" value="DNA_methylase_N6_adenine_CS"/>
</dbReference>
<organism evidence="7 8">
    <name type="scientific">Fodinibius salsisoli</name>
    <dbReference type="NCBI Taxonomy" id="2820877"/>
    <lineage>
        <taxon>Bacteria</taxon>
        <taxon>Pseudomonadati</taxon>
        <taxon>Balneolota</taxon>
        <taxon>Balneolia</taxon>
        <taxon>Balneolales</taxon>
        <taxon>Balneolaceae</taxon>
        <taxon>Fodinibius</taxon>
    </lineage>
</organism>
<dbReference type="GO" id="GO:0032259">
    <property type="term" value="P:methylation"/>
    <property type="evidence" value="ECO:0007669"/>
    <property type="project" value="UniProtKB-KW"/>
</dbReference>
<accession>A0ABT3PNN8</accession>
<dbReference type="SUPFAM" id="SSF53335">
    <property type="entry name" value="S-adenosyl-L-methionine-dependent methyltransferases"/>
    <property type="match status" value="1"/>
</dbReference>
<dbReference type="InterPro" id="IPR029063">
    <property type="entry name" value="SAM-dependent_MTases_sf"/>
</dbReference>
<comment type="function">
    <text evidence="4">Methylates the class 1 translation termination release factors RF1/PrfA and RF2/PrfB on the glutamine residue of the universally conserved GGQ motif.</text>
</comment>
<reference evidence="7 8" key="1">
    <citation type="submission" date="2021-03" db="EMBL/GenBank/DDBJ databases">
        <title>Aliifodinibius sp. nov., a new bacterium isolated from saline soil.</title>
        <authorList>
            <person name="Galisteo C."/>
            <person name="De La Haba R."/>
            <person name="Sanchez-Porro C."/>
            <person name="Ventosa A."/>
        </authorList>
    </citation>
    <scope>NUCLEOTIDE SEQUENCE [LARGE SCALE GENOMIC DNA]</scope>
    <source>
        <strain evidence="7 8">1BSP15-2V2</strain>
    </source>
</reference>
<dbReference type="Proteomes" id="UP001207918">
    <property type="component" value="Unassembled WGS sequence"/>
</dbReference>
<dbReference type="InterPro" id="IPR019874">
    <property type="entry name" value="RF_methyltr_PrmC"/>
</dbReference>
<feature type="binding site" evidence="4">
    <location>
        <begin position="196"/>
        <end position="199"/>
    </location>
    <ligand>
        <name>substrate</name>
    </ligand>
</feature>
<comment type="catalytic activity">
    <reaction evidence="4">
        <text>L-glutaminyl-[peptide chain release factor] + S-adenosyl-L-methionine = N(5)-methyl-L-glutaminyl-[peptide chain release factor] + S-adenosyl-L-homocysteine + H(+)</text>
        <dbReference type="Rhea" id="RHEA:42896"/>
        <dbReference type="Rhea" id="RHEA-COMP:10271"/>
        <dbReference type="Rhea" id="RHEA-COMP:10272"/>
        <dbReference type="ChEBI" id="CHEBI:15378"/>
        <dbReference type="ChEBI" id="CHEBI:30011"/>
        <dbReference type="ChEBI" id="CHEBI:57856"/>
        <dbReference type="ChEBI" id="CHEBI:59789"/>
        <dbReference type="ChEBI" id="CHEBI:61891"/>
        <dbReference type="EC" id="2.1.1.297"/>
    </reaction>
</comment>
<dbReference type="EMBL" id="JAGGJA010000007">
    <property type="protein sequence ID" value="MCW9707464.1"/>
    <property type="molecule type" value="Genomic_DNA"/>
</dbReference>
<dbReference type="NCBIfam" id="TIGR00536">
    <property type="entry name" value="hemK_fam"/>
    <property type="match status" value="1"/>
</dbReference>
<dbReference type="PROSITE" id="PS00092">
    <property type="entry name" value="N6_MTASE"/>
    <property type="match status" value="1"/>
</dbReference>
<feature type="binding site" evidence="4">
    <location>
        <position position="196"/>
    </location>
    <ligand>
        <name>S-adenosyl-L-methionine</name>
        <dbReference type="ChEBI" id="CHEBI:59789"/>
    </ligand>
</feature>
<dbReference type="InterPro" id="IPR050320">
    <property type="entry name" value="N5-glutamine_MTase"/>
</dbReference>
<dbReference type="InterPro" id="IPR004556">
    <property type="entry name" value="HemK-like"/>
</dbReference>
<feature type="domain" description="Methyltransferase" evidence="5">
    <location>
        <begin position="119"/>
        <end position="243"/>
    </location>
</feature>
<feature type="binding site" evidence="4">
    <location>
        <position position="151"/>
    </location>
    <ligand>
        <name>S-adenosyl-L-methionine</name>
        <dbReference type="ChEBI" id="CHEBI:59789"/>
    </ligand>
</feature>
<evidence type="ECO:0000256" key="1">
    <source>
        <dbReference type="ARBA" id="ARBA00022603"/>
    </source>
</evidence>
<comment type="similarity">
    <text evidence="4">Belongs to the protein N5-glutamine methyltransferase family. PrmC subfamily.</text>
</comment>
<evidence type="ECO:0000313" key="7">
    <source>
        <dbReference type="EMBL" id="MCW9707464.1"/>
    </source>
</evidence>
<dbReference type="CDD" id="cd02440">
    <property type="entry name" value="AdoMet_MTases"/>
    <property type="match status" value="1"/>
</dbReference>
<protein>
    <recommendedName>
        <fullName evidence="4">Release factor glutamine methyltransferase</fullName>
        <shortName evidence="4">RF MTase</shortName>
        <ecNumber evidence="4">2.1.1.297</ecNumber>
    </recommendedName>
    <alternativeName>
        <fullName evidence="4">N5-glutamine methyltransferase PrmC</fullName>
    </alternativeName>
    <alternativeName>
        <fullName evidence="4">Protein-(glutamine-N5) MTase PrmC</fullName>
    </alternativeName>
    <alternativeName>
        <fullName evidence="4">Protein-glutamine N-methyltransferase PrmC</fullName>
    </alternativeName>
</protein>
<proteinExistence type="inferred from homology"/>
<keyword evidence="2 4" id="KW-0808">Transferase</keyword>
<comment type="caution">
    <text evidence="7">The sequence shown here is derived from an EMBL/GenBank/DDBJ whole genome shotgun (WGS) entry which is preliminary data.</text>
</comment>
<keyword evidence="3 4" id="KW-0949">S-adenosyl-L-methionine</keyword>
<gene>
    <name evidence="4 7" type="primary">prmC</name>
    <name evidence="7" type="ORF">J6I44_11410</name>
</gene>
<name>A0ABT3PNN8_9BACT</name>
<dbReference type="RefSeq" id="WP_265766251.1">
    <property type="nucleotide sequence ID" value="NZ_JAGGJA010000007.1"/>
</dbReference>
<evidence type="ECO:0000259" key="6">
    <source>
        <dbReference type="Pfam" id="PF17827"/>
    </source>
</evidence>
<dbReference type="InterPro" id="IPR040758">
    <property type="entry name" value="PrmC_N"/>
</dbReference>
<evidence type="ECO:0000313" key="8">
    <source>
        <dbReference type="Proteomes" id="UP001207918"/>
    </source>
</evidence>
<evidence type="ECO:0000256" key="3">
    <source>
        <dbReference type="ARBA" id="ARBA00022691"/>
    </source>
</evidence>
<dbReference type="EC" id="2.1.1.297" evidence="4"/>
<dbReference type="Gene3D" id="1.10.8.10">
    <property type="entry name" value="DNA helicase RuvA subunit, C-terminal domain"/>
    <property type="match status" value="1"/>
</dbReference>
<comment type="caution">
    <text evidence="4">Lacks conserved residue(s) required for the propagation of feature annotation.</text>
</comment>
<dbReference type="HAMAP" id="MF_02126">
    <property type="entry name" value="RF_methyltr_PrmC"/>
    <property type="match status" value="1"/>
</dbReference>
<feature type="binding site" evidence="4">
    <location>
        <begin position="128"/>
        <end position="132"/>
    </location>
    <ligand>
        <name>S-adenosyl-L-methionine</name>
        <dbReference type="ChEBI" id="CHEBI:59789"/>
    </ligand>
</feature>